<name>A0AA38MD10_9CUCU</name>
<keyword evidence="3 8" id="KW-0812">Transmembrane</keyword>
<evidence type="ECO:0000256" key="1">
    <source>
        <dbReference type="ARBA" id="ARBA00004651"/>
    </source>
</evidence>
<reference evidence="9" key="1">
    <citation type="journal article" date="2023" name="G3 (Bethesda)">
        <title>Whole genome assemblies of Zophobas morio and Tenebrio molitor.</title>
        <authorList>
            <person name="Kaur S."/>
            <person name="Stinson S.A."/>
            <person name="diCenzo G.C."/>
        </authorList>
    </citation>
    <scope>NUCLEOTIDE SEQUENCE</scope>
    <source>
        <strain evidence="9">QUZm001</strain>
    </source>
</reference>
<keyword evidence="10" id="KW-1185">Reference proteome</keyword>
<accession>A0AA38MD10</accession>
<evidence type="ECO:0000256" key="4">
    <source>
        <dbReference type="ARBA" id="ARBA00022989"/>
    </source>
</evidence>
<evidence type="ECO:0000256" key="7">
    <source>
        <dbReference type="ARBA" id="ARBA00023224"/>
    </source>
</evidence>
<feature type="transmembrane region" description="Helical" evidence="8">
    <location>
        <begin position="34"/>
        <end position="54"/>
    </location>
</feature>
<sequence length="388" mass="45797">MEFTLLKLVFTIGNILTVTPSSIDIEPSQTKTKIRVFAMLAFYTAAVFTSFYFRTPSYMQYIHIKLAIKVMVDSSLFLFTITTVIFSVTKRPQWFFLIRNLRLTQYEKKSSPKLPVLGFLVCNALFWAIIIFMSYVFTRIKFWSFYRSYGIEYPQLYIQFLMSYLFCAVTAMLKCRYYYLHKVLSRQISLIRKENRHSLKKTFSLIFLDRIKYDLNILKEATDYFNSIFGWPFLLTLIFSSLQVLSYLDSLFSISSRKKPLNVLSNVLMTLLLVFEVAVPIWMCDLVLCHAEHILTTAFHLQRYLTHDMYKENEELANFIKVVKDNFPKFSLARFCVIDRSILYKIFETLSTVLIILIQFNPNLDKVSGLNEQYFNRCRCFDDNVTSV</sequence>
<dbReference type="InterPro" id="IPR013604">
    <property type="entry name" value="7TM_chemorcpt"/>
</dbReference>
<feature type="transmembrane region" description="Helical" evidence="8">
    <location>
        <begin position="228"/>
        <end position="248"/>
    </location>
</feature>
<comment type="function">
    <text evidence="8">Gustatory receptor which mediates acceptance or avoidance behavior, depending on its substrates.</text>
</comment>
<feature type="transmembrane region" description="Helical" evidence="8">
    <location>
        <begin position="157"/>
        <end position="179"/>
    </location>
</feature>
<evidence type="ECO:0000313" key="10">
    <source>
        <dbReference type="Proteomes" id="UP001168821"/>
    </source>
</evidence>
<dbReference type="GO" id="GO:0030424">
    <property type="term" value="C:axon"/>
    <property type="evidence" value="ECO:0007669"/>
    <property type="project" value="TreeGrafter"/>
</dbReference>
<keyword evidence="6 8" id="KW-0675">Receptor</keyword>
<evidence type="ECO:0000313" key="9">
    <source>
        <dbReference type="EMBL" id="KAJ3652475.1"/>
    </source>
</evidence>
<gene>
    <name evidence="9" type="ORF">Zmor_018436</name>
</gene>
<feature type="transmembrane region" description="Helical" evidence="8">
    <location>
        <begin position="66"/>
        <end position="88"/>
    </location>
</feature>
<keyword evidence="4 8" id="KW-1133">Transmembrane helix</keyword>
<evidence type="ECO:0000256" key="5">
    <source>
        <dbReference type="ARBA" id="ARBA00023136"/>
    </source>
</evidence>
<feature type="transmembrane region" description="Helical" evidence="8">
    <location>
        <begin position="116"/>
        <end position="137"/>
    </location>
</feature>
<dbReference type="Proteomes" id="UP001168821">
    <property type="component" value="Unassembled WGS sequence"/>
</dbReference>
<dbReference type="GO" id="GO:0030425">
    <property type="term" value="C:dendrite"/>
    <property type="evidence" value="ECO:0007669"/>
    <property type="project" value="TreeGrafter"/>
</dbReference>
<keyword evidence="7 8" id="KW-0807">Transducer</keyword>
<dbReference type="AlphaFoldDB" id="A0AA38MD10"/>
<dbReference type="EMBL" id="JALNTZ010000005">
    <property type="protein sequence ID" value="KAJ3652475.1"/>
    <property type="molecule type" value="Genomic_DNA"/>
</dbReference>
<proteinExistence type="inferred from homology"/>
<organism evidence="9 10">
    <name type="scientific">Zophobas morio</name>
    <dbReference type="NCBI Taxonomy" id="2755281"/>
    <lineage>
        <taxon>Eukaryota</taxon>
        <taxon>Metazoa</taxon>
        <taxon>Ecdysozoa</taxon>
        <taxon>Arthropoda</taxon>
        <taxon>Hexapoda</taxon>
        <taxon>Insecta</taxon>
        <taxon>Pterygota</taxon>
        <taxon>Neoptera</taxon>
        <taxon>Endopterygota</taxon>
        <taxon>Coleoptera</taxon>
        <taxon>Polyphaga</taxon>
        <taxon>Cucujiformia</taxon>
        <taxon>Tenebrionidae</taxon>
        <taxon>Zophobas</taxon>
    </lineage>
</organism>
<dbReference type="PANTHER" id="PTHR21143:SF104">
    <property type="entry name" value="GUSTATORY RECEPTOR 8A-RELATED"/>
    <property type="match status" value="1"/>
</dbReference>
<evidence type="ECO:0000256" key="2">
    <source>
        <dbReference type="ARBA" id="ARBA00022475"/>
    </source>
</evidence>
<protein>
    <recommendedName>
        <fullName evidence="8">Gustatory receptor</fullName>
    </recommendedName>
</protein>
<dbReference type="GO" id="GO:0007635">
    <property type="term" value="P:chemosensory behavior"/>
    <property type="evidence" value="ECO:0007669"/>
    <property type="project" value="TreeGrafter"/>
</dbReference>
<dbReference type="GO" id="GO:0043025">
    <property type="term" value="C:neuronal cell body"/>
    <property type="evidence" value="ECO:0007669"/>
    <property type="project" value="TreeGrafter"/>
</dbReference>
<dbReference type="GO" id="GO:0007165">
    <property type="term" value="P:signal transduction"/>
    <property type="evidence" value="ECO:0007669"/>
    <property type="project" value="UniProtKB-KW"/>
</dbReference>
<evidence type="ECO:0000256" key="3">
    <source>
        <dbReference type="ARBA" id="ARBA00022692"/>
    </source>
</evidence>
<dbReference type="GO" id="GO:0050909">
    <property type="term" value="P:sensory perception of taste"/>
    <property type="evidence" value="ECO:0007669"/>
    <property type="project" value="InterPro"/>
</dbReference>
<comment type="caution">
    <text evidence="9">The sequence shown here is derived from an EMBL/GenBank/DDBJ whole genome shotgun (WGS) entry which is preliminary data.</text>
</comment>
<comment type="subcellular location">
    <subcellularLocation>
        <location evidence="1 8">Cell membrane</location>
        <topology evidence="1 8">Multi-pass membrane protein</topology>
    </subcellularLocation>
</comment>
<comment type="similarity">
    <text evidence="8">Belongs to the insect chemoreceptor superfamily. Gustatory receptor (GR) family.</text>
</comment>
<dbReference type="GO" id="GO:0008049">
    <property type="term" value="P:male courtship behavior"/>
    <property type="evidence" value="ECO:0007669"/>
    <property type="project" value="TreeGrafter"/>
</dbReference>
<dbReference type="Pfam" id="PF08395">
    <property type="entry name" value="7tm_7"/>
    <property type="match status" value="1"/>
</dbReference>
<dbReference type="GO" id="GO:0005886">
    <property type="term" value="C:plasma membrane"/>
    <property type="evidence" value="ECO:0007669"/>
    <property type="project" value="UniProtKB-SubCell"/>
</dbReference>
<keyword evidence="5 8" id="KW-0472">Membrane</keyword>
<dbReference type="PANTHER" id="PTHR21143">
    <property type="entry name" value="INVERTEBRATE GUSTATORY RECEPTOR"/>
    <property type="match status" value="1"/>
</dbReference>
<keyword evidence="2 8" id="KW-1003">Cell membrane</keyword>
<comment type="caution">
    <text evidence="8">Lacks conserved residue(s) required for the propagation of feature annotation.</text>
</comment>
<evidence type="ECO:0000256" key="6">
    <source>
        <dbReference type="ARBA" id="ARBA00023170"/>
    </source>
</evidence>
<evidence type="ECO:0000256" key="8">
    <source>
        <dbReference type="RuleBase" id="RU363108"/>
    </source>
</evidence>
<feature type="transmembrane region" description="Helical" evidence="8">
    <location>
        <begin position="260"/>
        <end position="283"/>
    </location>
</feature>